<name>A0AAV2RGX2_MEGNR</name>
<dbReference type="EMBL" id="CAXKWB010020837">
    <property type="protein sequence ID" value="CAL4122811.1"/>
    <property type="molecule type" value="Genomic_DNA"/>
</dbReference>
<keyword evidence="6" id="KW-1185">Reference proteome</keyword>
<feature type="compositionally biased region" description="Acidic residues" evidence="3">
    <location>
        <begin position="210"/>
        <end position="219"/>
    </location>
</feature>
<feature type="compositionally biased region" description="Polar residues" evidence="3">
    <location>
        <begin position="1"/>
        <end position="11"/>
    </location>
</feature>
<dbReference type="Proteomes" id="UP001497623">
    <property type="component" value="Unassembled WGS sequence"/>
</dbReference>
<comment type="caution">
    <text evidence="5">The sequence shown here is derived from an EMBL/GenBank/DDBJ whole genome shotgun (WGS) entry which is preliminary data.</text>
</comment>
<feature type="region of interest" description="Disordered" evidence="3">
    <location>
        <begin position="542"/>
        <end position="587"/>
    </location>
</feature>
<evidence type="ECO:0000259" key="4">
    <source>
        <dbReference type="Pfam" id="PF09429"/>
    </source>
</evidence>
<feature type="compositionally biased region" description="Acidic residues" evidence="3">
    <location>
        <begin position="322"/>
        <end position="334"/>
    </location>
</feature>
<feature type="compositionally biased region" description="Pro residues" evidence="3">
    <location>
        <begin position="377"/>
        <end position="391"/>
    </location>
</feature>
<evidence type="ECO:0000256" key="2">
    <source>
        <dbReference type="ARBA" id="ARBA00023242"/>
    </source>
</evidence>
<organism evidence="5 6">
    <name type="scientific">Meganyctiphanes norvegica</name>
    <name type="common">Northern krill</name>
    <name type="synonym">Thysanopoda norvegica</name>
    <dbReference type="NCBI Taxonomy" id="48144"/>
    <lineage>
        <taxon>Eukaryota</taxon>
        <taxon>Metazoa</taxon>
        <taxon>Ecdysozoa</taxon>
        <taxon>Arthropoda</taxon>
        <taxon>Crustacea</taxon>
        <taxon>Multicrustacea</taxon>
        <taxon>Malacostraca</taxon>
        <taxon>Eumalacostraca</taxon>
        <taxon>Eucarida</taxon>
        <taxon>Euphausiacea</taxon>
        <taxon>Euphausiidae</taxon>
        <taxon>Meganyctiphanes</taxon>
    </lineage>
</organism>
<feature type="domain" description="Wbp11/ELF5/Saf1 N-terminal" evidence="4">
    <location>
        <begin position="12"/>
        <end position="94"/>
    </location>
</feature>
<dbReference type="Pfam" id="PF09429">
    <property type="entry name" value="Wbp11"/>
    <property type="match status" value="1"/>
</dbReference>
<feature type="region of interest" description="Disordered" evidence="3">
    <location>
        <begin position="317"/>
        <end position="496"/>
    </location>
</feature>
<dbReference type="PANTHER" id="PTHR13361">
    <property type="entry name" value="WW DOMAIN-BINDING PROTEIN 11"/>
    <property type="match status" value="1"/>
</dbReference>
<dbReference type="PANTHER" id="PTHR13361:SF1">
    <property type="entry name" value="WW DOMAIN-BINDING PROTEIN 11"/>
    <property type="match status" value="1"/>
</dbReference>
<feature type="compositionally biased region" description="Low complexity" evidence="3">
    <location>
        <begin position="481"/>
        <end position="490"/>
    </location>
</feature>
<dbReference type="AlphaFoldDB" id="A0AAV2RGX2"/>
<feature type="compositionally biased region" description="Pro residues" evidence="3">
    <location>
        <begin position="417"/>
        <end position="480"/>
    </location>
</feature>
<dbReference type="GO" id="GO:0006396">
    <property type="term" value="P:RNA processing"/>
    <property type="evidence" value="ECO:0007669"/>
    <property type="project" value="InterPro"/>
</dbReference>
<accession>A0AAV2RGX2</accession>
<feature type="compositionally biased region" description="Polar residues" evidence="3">
    <location>
        <begin position="360"/>
        <end position="370"/>
    </location>
</feature>
<dbReference type="GO" id="GO:0005681">
    <property type="term" value="C:spliceosomal complex"/>
    <property type="evidence" value="ECO:0007669"/>
    <property type="project" value="TreeGrafter"/>
</dbReference>
<evidence type="ECO:0000313" key="5">
    <source>
        <dbReference type="EMBL" id="CAL4122811.1"/>
    </source>
</evidence>
<proteinExistence type="predicted"/>
<feature type="compositionally biased region" description="Pro residues" evidence="3">
    <location>
        <begin position="347"/>
        <end position="357"/>
    </location>
</feature>
<evidence type="ECO:0000256" key="1">
    <source>
        <dbReference type="ARBA" id="ARBA00004123"/>
    </source>
</evidence>
<feature type="compositionally biased region" description="Basic and acidic residues" evidence="3">
    <location>
        <begin position="220"/>
        <end position="253"/>
    </location>
</feature>
<reference evidence="5 6" key="1">
    <citation type="submission" date="2024-05" db="EMBL/GenBank/DDBJ databases">
        <authorList>
            <person name="Wallberg A."/>
        </authorList>
    </citation>
    <scope>NUCLEOTIDE SEQUENCE [LARGE SCALE GENOMIC DNA]</scope>
</reference>
<feature type="compositionally biased region" description="Pro residues" evidence="3">
    <location>
        <begin position="192"/>
        <end position="207"/>
    </location>
</feature>
<feature type="compositionally biased region" description="Low complexity" evidence="3">
    <location>
        <begin position="392"/>
        <end position="408"/>
    </location>
</feature>
<gene>
    <name evidence="5" type="ORF">MNOR_LOCUS23533</name>
</gene>
<evidence type="ECO:0000256" key="3">
    <source>
        <dbReference type="SAM" id="MobiDB-lite"/>
    </source>
</evidence>
<evidence type="ECO:0000313" key="6">
    <source>
        <dbReference type="Proteomes" id="UP001497623"/>
    </source>
</evidence>
<dbReference type="InterPro" id="IPR019007">
    <property type="entry name" value="Wbp11/ELF5/Saf1_N"/>
</dbReference>
<protein>
    <recommendedName>
        <fullName evidence="4">Wbp11/ELF5/Saf1 N-terminal domain-containing protein</fullName>
    </recommendedName>
</protein>
<comment type="subcellular location">
    <subcellularLocation>
        <location evidence="1">Nucleus</location>
    </subcellularLocation>
</comment>
<sequence length="587" mass="64863">MGRRSINTTKSGKYMNPTDQARKEARKRELKKNKKQRQMVRAAVLKGKDPSQIIMEMEKIDSMEYNVEVPPALSEKVLKDKRKKLRETLDRVLKLYEKENPEYWVEIRRMEGDYEKKRQQLIEYYESVRHAQAVTVDEIPLPNLDMPPMPDDTEMTEMPPPQEVIMPSVIPNAHIMTPHSILKKLSSYILPPPETVKKPPGCPPTLPPELSDDEDDLEDGGDKENKSLSKLDEALSEDKEKPTKGRTIRFADADDKDDIDEEKDTRLTLAKQKGITSLQTKLLQMSGHDIDDFMRETETLFHMKEAERKADLKARLDKLSKDDDDSDDDDDDEEGTKTSGAPTQVSVPPPQVRPQGPPQMTLNSQSNTSFPAAGNPQGPPGAPIGVPPVGVPAPTGIPTGIPTGVQPPIGAPGGVPGAPPLMFRPPPPMRGAGMPPPPGVRLPPGPPPQGMPPRLPNMRMPPPMPPRLPMRPPGIPPGMPPLGMLPRMPLQNPNVLSAGPQLIARPREDEKKSSATIEAAPQIRSLSADVTRFLPTALRVKREAKSKMGKNPADLKDPFGGKPEEADRKPTKDDAYSAFMKEMEGLM</sequence>
<feature type="region of interest" description="Disordered" evidence="3">
    <location>
        <begin position="1"/>
        <end position="41"/>
    </location>
</feature>
<keyword evidence="2" id="KW-0539">Nucleus</keyword>
<feature type="region of interest" description="Disordered" evidence="3">
    <location>
        <begin position="192"/>
        <end position="264"/>
    </location>
</feature>
<feature type="compositionally biased region" description="Basic residues" evidence="3">
    <location>
        <begin position="28"/>
        <end position="38"/>
    </location>
</feature>
<feature type="compositionally biased region" description="Basic and acidic residues" evidence="3">
    <location>
        <begin position="553"/>
        <end position="587"/>
    </location>
</feature>